<evidence type="ECO:0000313" key="3">
    <source>
        <dbReference type="Proteomes" id="UP001139369"/>
    </source>
</evidence>
<dbReference type="InterPro" id="IPR003812">
    <property type="entry name" value="Fido"/>
</dbReference>
<dbReference type="GO" id="GO:0016301">
    <property type="term" value="F:kinase activity"/>
    <property type="evidence" value="ECO:0007669"/>
    <property type="project" value="InterPro"/>
</dbReference>
<proteinExistence type="predicted"/>
<name>A0A9X1VQE0_9FLAO</name>
<dbReference type="NCBIfam" id="TIGR01550">
    <property type="entry name" value="DOC_P1"/>
    <property type="match status" value="1"/>
</dbReference>
<dbReference type="Proteomes" id="UP001139369">
    <property type="component" value="Unassembled WGS sequence"/>
</dbReference>
<accession>A0A9X1VQE0</accession>
<dbReference type="EMBL" id="JAKQYM010000038">
    <property type="protein sequence ID" value="MCI2230522.1"/>
    <property type="molecule type" value="Genomic_DNA"/>
</dbReference>
<dbReference type="Gene3D" id="1.20.120.1870">
    <property type="entry name" value="Fic/DOC protein, Fido domain"/>
    <property type="match status" value="1"/>
</dbReference>
<evidence type="ECO:0000313" key="2">
    <source>
        <dbReference type="EMBL" id="MCI2230522.1"/>
    </source>
</evidence>
<sequence>METYIYFDIQHAIRTHDFIIENSGGNLGIIEIGKIESVLEHIQNDLYYPEFEEKLTHLVFAVNKFHAFNDGNKRTSIALGAYLLEVNGIEYCIDKFIIEMENIAVHVADNKIDKQLLQEIISSILIEDYFNEELKLKIIDALSE</sequence>
<organism evidence="2 3">
    <name type="scientific">Polaribacter marinus</name>
    <dbReference type="NCBI Taxonomy" id="2916838"/>
    <lineage>
        <taxon>Bacteria</taxon>
        <taxon>Pseudomonadati</taxon>
        <taxon>Bacteroidota</taxon>
        <taxon>Flavobacteriia</taxon>
        <taxon>Flavobacteriales</taxon>
        <taxon>Flavobacteriaceae</taxon>
    </lineage>
</organism>
<comment type="caution">
    <text evidence="2">The sequence shown here is derived from an EMBL/GenBank/DDBJ whole genome shotgun (WGS) entry which is preliminary data.</text>
</comment>
<protein>
    <submittedName>
        <fullName evidence="2">Type II toxin-antitoxin system death-on-curing family toxin</fullName>
    </submittedName>
</protein>
<gene>
    <name evidence="2" type="ORF">MC378_15205</name>
</gene>
<keyword evidence="3" id="KW-1185">Reference proteome</keyword>
<dbReference type="InterPro" id="IPR053737">
    <property type="entry name" value="Type_II_TA_Toxin"/>
</dbReference>
<evidence type="ECO:0000259" key="1">
    <source>
        <dbReference type="PROSITE" id="PS51459"/>
    </source>
</evidence>
<feature type="domain" description="Fido" evidence="1">
    <location>
        <begin position="7"/>
        <end position="126"/>
    </location>
</feature>
<reference evidence="2" key="1">
    <citation type="submission" date="2022-02" db="EMBL/GenBank/DDBJ databases">
        <title>Polaribacter sp. MSW13, isolated from seawater.</title>
        <authorList>
            <person name="Kristyanto S."/>
            <person name="Jung J."/>
            <person name="Jeon C.O."/>
        </authorList>
    </citation>
    <scope>NUCLEOTIDE SEQUENCE</scope>
    <source>
        <strain evidence="2">MSW13</strain>
    </source>
</reference>
<dbReference type="Pfam" id="PF02661">
    <property type="entry name" value="Fic"/>
    <property type="match status" value="1"/>
</dbReference>
<dbReference type="PROSITE" id="PS51459">
    <property type="entry name" value="FIDO"/>
    <property type="match status" value="1"/>
</dbReference>
<dbReference type="InterPro" id="IPR036597">
    <property type="entry name" value="Fido-like_dom_sf"/>
</dbReference>
<dbReference type="InterPro" id="IPR006440">
    <property type="entry name" value="Doc"/>
</dbReference>
<dbReference type="PANTHER" id="PTHR39426">
    <property type="entry name" value="HOMOLOGY TO DEATH-ON-CURING PROTEIN OF PHAGE P1"/>
    <property type="match status" value="1"/>
</dbReference>
<dbReference type="PANTHER" id="PTHR39426:SF1">
    <property type="entry name" value="HOMOLOGY TO DEATH-ON-CURING PROTEIN OF PHAGE P1"/>
    <property type="match status" value="1"/>
</dbReference>
<dbReference type="AlphaFoldDB" id="A0A9X1VQE0"/>
<dbReference type="RefSeq" id="WP_242179676.1">
    <property type="nucleotide sequence ID" value="NZ_JAKQYM010000038.1"/>
</dbReference>
<dbReference type="SUPFAM" id="SSF140931">
    <property type="entry name" value="Fic-like"/>
    <property type="match status" value="1"/>
</dbReference>